<feature type="compositionally biased region" description="Polar residues" evidence="1">
    <location>
        <begin position="210"/>
        <end position="224"/>
    </location>
</feature>
<evidence type="ECO:0000313" key="3">
    <source>
        <dbReference type="RefSeq" id="XP_035827134.1"/>
    </source>
</evidence>
<feature type="compositionally biased region" description="Acidic residues" evidence="1">
    <location>
        <begin position="263"/>
        <end position="272"/>
    </location>
</feature>
<dbReference type="GeneID" id="118478187"/>
<keyword evidence="2" id="KW-1185">Reference proteome</keyword>
<feature type="compositionally biased region" description="Basic and acidic residues" evidence="1">
    <location>
        <begin position="427"/>
        <end position="436"/>
    </location>
</feature>
<feature type="compositionally biased region" description="Polar residues" evidence="1">
    <location>
        <begin position="587"/>
        <end position="624"/>
    </location>
</feature>
<dbReference type="RefSeq" id="XP_035827134.1">
    <property type="nucleotide sequence ID" value="XM_035971241.1"/>
</dbReference>
<accession>A0ABM1VXJ1</accession>
<feature type="compositionally biased region" description="Basic and acidic residues" evidence="1">
    <location>
        <begin position="316"/>
        <end position="342"/>
    </location>
</feature>
<feature type="compositionally biased region" description="Polar residues" evidence="1">
    <location>
        <begin position="232"/>
        <end position="241"/>
    </location>
</feature>
<feature type="compositionally biased region" description="Low complexity" evidence="1">
    <location>
        <begin position="8"/>
        <end position="28"/>
    </location>
</feature>
<feature type="compositionally biased region" description="Low complexity" evidence="1">
    <location>
        <begin position="347"/>
        <end position="363"/>
    </location>
</feature>
<protein>
    <submittedName>
        <fullName evidence="3">Dentin sialophosphoprotein-like</fullName>
    </submittedName>
</protein>
<proteinExistence type="predicted"/>
<gene>
    <name evidence="3" type="primary">LOC118478187</name>
</gene>
<feature type="compositionally biased region" description="Polar residues" evidence="1">
    <location>
        <begin position="655"/>
        <end position="680"/>
    </location>
</feature>
<reference evidence="3" key="1">
    <citation type="submission" date="2025-08" db="UniProtKB">
        <authorList>
            <consortium name="RefSeq"/>
        </authorList>
    </citation>
    <scope>IDENTIFICATION</scope>
</reference>
<feature type="region of interest" description="Disordered" evidence="1">
    <location>
        <begin position="198"/>
        <end position="692"/>
    </location>
</feature>
<evidence type="ECO:0000313" key="2">
    <source>
        <dbReference type="Proteomes" id="UP000694888"/>
    </source>
</evidence>
<feature type="compositionally biased region" description="Acidic residues" evidence="1">
    <location>
        <begin position="417"/>
        <end position="426"/>
    </location>
</feature>
<feature type="compositionally biased region" description="Low complexity" evidence="1">
    <location>
        <begin position="61"/>
        <end position="150"/>
    </location>
</feature>
<organism evidence="2 3">
    <name type="scientific">Aplysia californica</name>
    <name type="common">California sea hare</name>
    <dbReference type="NCBI Taxonomy" id="6500"/>
    <lineage>
        <taxon>Eukaryota</taxon>
        <taxon>Metazoa</taxon>
        <taxon>Spiralia</taxon>
        <taxon>Lophotrochozoa</taxon>
        <taxon>Mollusca</taxon>
        <taxon>Gastropoda</taxon>
        <taxon>Heterobranchia</taxon>
        <taxon>Euthyneura</taxon>
        <taxon>Tectipleura</taxon>
        <taxon>Aplysiida</taxon>
        <taxon>Aplysioidea</taxon>
        <taxon>Aplysiidae</taxon>
        <taxon>Aplysia</taxon>
    </lineage>
</organism>
<evidence type="ECO:0000256" key="1">
    <source>
        <dbReference type="SAM" id="MobiDB-lite"/>
    </source>
</evidence>
<feature type="compositionally biased region" description="Low complexity" evidence="1">
    <location>
        <begin position="373"/>
        <end position="397"/>
    </location>
</feature>
<sequence length="728" mass="78366">MFAIEGASPSKSSGLGYPSPLGGSKGSLFTLPNTSGAFSRGPKSSPATGNNSPGLLKPDLAFSSAGGDSGAPSGIGATSPSSLVPLSVKSSSSPNKKSLSVAGPVISSPSSSVTSPSELASASSGMPFLPGSSLLSRGLTSSAGASGPPKGSDRGDQSLSDIFFRNQAGNPAAAVLPSGGFKKEFDASLLGDMGGSYANSMVVGDDYSDTYDNQNSDSFSNSKYTRSDSDSDQSNRFSDSDSGYMDSKYDTTDSTSNPSDYYYDGDDDDEKEGENSNYDYYDYPVSEEDYPKQNYDYPSRSTDDYDDNVVASSRSPNDDRNDYRYSDYDRESNDDFTLDRNNKNKFSNSEGRSNDGSNSGGREAAIEKNENIPYNSNSKVSPSSSSSSYTPYSPNEPADGYTTDDYSSEGRGNDYYYYDDDTPDSSDGDRLSREGSDYDDSSPYLYYEDDSVDPDENDSYRYSPSDDDSSSSRFEPTEYDYPESYDAPPPRDTYSSDSDGSYHPGENAPDGYIENLDYGPSNDEFLEKRPPPKNSYLYDSPAEADSGDRYREEPEIATMYSDSTGDEIFSSRNDGDGGETDFDRSYGETSSPDVSDQFRSSAGSDNPTSDNSQFLPTGPSSGASTPGYGAPEISKTSLFIVPDDDELIILPPPASNNKPTPQRTSTGPQPFNRPKQQMSSGGFACHLDDPDSFKTDTELQQRLDADNIGILLGIHALRTGPFMREQHD</sequence>
<feature type="region of interest" description="Disordered" evidence="1">
    <location>
        <begin position="1"/>
        <end position="164"/>
    </location>
</feature>
<name>A0ABM1VXJ1_APLCA</name>
<feature type="compositionally biased region" description="Acidic residues" evidence="1">
    <location>
        <begin position="447"/>
        <end position="457"/>
    </location>
</feature>
<dbReference type="Proteomes" id="UP000694888">
    <property type="component" value="Unplaced"/>
</dbReference>